<dbReference type="PANTHER" id="PTHR13344:SF0">
    <property type="entry name" value="NADH DEHYDROGENASE [UBIQUINONE] 1 ALPHA SUBCOMPLEX SUBUNIT 8"/>
    <property type="match status" value="1"/>
</dbReference>
<dbReference type="PANTHER" id="PTHR13344">
    <property type="entry name" value="NADH-UBIQUINONE OXIDOREDUCTASE"/>
    <property type="match status" value="1"/>
</dbReference>
<dbReference type="GO" id="GO:0005739">
    <property type="term" value="C:mitochondrion"/>
    <property type="evidence" value="ECO:0007669"/>
    <property type="project" value="UniProtKB-SubCell"/>
</dbReference>
<keyword evidence="10" id="KW-1015">Disulfide bond</keyword>
<evidence type="ECO:0000256" key="1">
    <source>
        <dbReference type="ARBA" id="ARBA00003195"/>
    </source>
</evidence>
<gene>
    <name evidence="14" type="primary">NDUFA8</name>
    <name evidence="14" type="ORF">OS493_026973</name>
</gene>
<protein>
    <recommendedName>
        <fullName evidence="4">NADH dehydrogenase [ubiquinone] 1 alpha subcomplex subunit 8</fullName>
    </recommendedName>
    <alternativeName>
        <fullName evidence="11">Complex I-19kD</fullName>
    </alternativeName>
    <alternativeName>
        <fullName evidence="12">NADH-ubiquinone oxidoreductase 19 kDa subunit</fullName>
    </alternativeName>
</protein>
<evidence type="ECO:0000259" key="13">
    <source>
        <dbReference type="Pfam" id="PF06747"/>
    </source>
</evidence>
<evidence type="ECO:0000256" key="10">
    <source>
        <dbReference type="ARBA" id="ARBA00023157"/>
    </source>
</evidence>
<dbReference type="OrthoDB" id="276296at2759"/>
<feature type="domain" description="CHCH" evidence="13">
    <location>
        <begin position="78"/>
        <end position="111"/>
    </location>
</feature>
<dbReference type="Proteomes" id="UP001163046">
    <property type="component" value="Unassembled WGS sequence"/>
</dbReference>
<evidence type="ECO:0000256" key="7">
    <source>
        <dbReference type="ARBA" id="ARBA00022737"/>
    </source>
</evidence>
<dbReference type="InterPro" id="IPR016680">
    <property type="entry name" value="NDUFA8"/>
</dbReference>
<comment type="subcellular location">
    <subcellularLocation>
        <location evidence="2">Mitochondrion</location>
    </subcellularLocation>
</comment>
<organism evidence="14 15">
    <name type="scientific">Desmophyllum pertusum</name>
    <dbReference type="NCBI Taxonomy" id="174260"/>
    <lineage>
        <taxon>Eukaryota</taxon>
        <taxon>Metazoa</taxon>
        <taxon>Cnidaria</taxon>
        <taxon>Anthozoa</taxon>
        <taxon>Hexacorallia</taxon>
        <taxon>Scleractinia</taxon>
        <taxon>Caryophylliina</taxon>
        <taxon>Caryophylliidae</taxon>
        <taxon>Desmophyllum</taxon>
    </lineage>
</organism>
<reference evidence="14" key="1">
    <citation type="submission" date="2023-01" db="EMBL/GenBank/DDBJ databases">
        <title>Genome assembly of the deep-sea coral Lophelia pertusa.</title>
        <authorList>
            <person name="Herrera S."/>
            <person name="Cordes E."/>
        </authorList>
    </citation>
    <scope>NUCLEOTIDE SEQUENCE</scope>
    <source>
        <strain evidence="14">USNM1676648</strain>
        <tissue evidence="14">Polyp</tissue>
    </source>
</reference>
<keyword evidence="7" id="KW-0677">Repeat</keyword>
<proteinExistence type="inferred from homology"/>
<keyword evidence="5" id="KW-0813">Transport</keyword>
<dbReference type="PROSITE" id="PS51808">
    <property type="entry name" value="CHCH"/>
    <property type="match status" value="1"/>
</dbReference>
<evidence type="ECO:0000256" key="4">
    <source>
        <dbReference type="ARBA" id="ARBA00016384"/>
    </source>
</evidence>
<dbReference type="AlphaFoldDB" id="A0A9W9YXJ5"/>
<keyword evidence="9" id="KW-0496">Mitochondrion</keyword>
<comment type="function">
    <text evidence="1">Accessory subunit of the mitochondrial membrane respiratory chain NADH dehydrogenase (Complex I), that is believed not to be involved in catalysis. Complex I functions in the transfer of electrons from NADH to the respiratory chain. The immediate electron acceptor for the enzyme is believed to be ubiquinone.</text>
</comment>
<comment type="similarity">
    <text evidence="3">Belongs to the complex I NDUFA8 subunit family.</text>
</comment>
<keyword evidence="8" id="KW-0249">Electron transport</keyword>
<evidence type="ECO:0000256" key="11">
    <source>
        <dbReference type="ARBA" id="ARBA00030127"/>
    </source>
</evidence>
<evidence type="ECO:0000256" key="2">
    <source>
        <dbReference type="ARBA" id="ARBA00004173"/>
    </source>
</evidence>
<keyword evidence="15" id="KW-1185">Reference proteome</keyword>
<evidence type="ECO:0000256" key="9">
    <source>
        <dbReference type="ARBA" id="ARBA00023128"/>
    </source>
</evidence>
<keyword evidence="6" id="KW-0679">Respiratory chain</keyword>
<accession>A0A9W9YXJ5</accession>
<dbReference type="EMBL" id="MU826849">
    <property type="protein sequence ID" value="KAJ7371327.1"/>
    <property type="molecule type" value="Genomic_DNA"/>
</dbReference>
<evidence type="ECO:0000256" key="5">
    <source>
        <dbReference type="ARBA" id="ARBA00022448"/>
    </source>
</evidence>
<evidence type="ECO:0000256" key="3">
    <source>
        <dbReference type="ARBA" id="ARBA00010705"/>
    </source>
</evidence>
<name>A0A9W9YXJ5_9CNID</name>
<evidence type="ECO:0000256" key="12">
    <source>
        <dbReference type="ARBA" id="ARBA00030761"/>
    </source>
</evidence>
<evidence type="ECO:0000256" key="6">
    <source>
        <dbReference type="ARBA" id="ARBA00022660"/>
    </source>
</evidence>
<sequence length="128" mass="14709">MACGVKDLEFKDLDVEEVEITSAVLTGGAHHLGQYCDKDFKNFMGCRYGYKDPRKCLDEGKQATKCALEFFKKLKDECNDVFTKHWTCLDYNNQEFAYCRATQKKFDACVLEKLGLECTQPVHIELSD</sequence>
<comment type="caution">
    <text evidence="14">The sequence shown here is derived from an EMBL/GenBank/DDBJ whole genome shotgun (WGS) entry which is preliminary data.</text>
</comment>
<evidence type="ECO:0000313" key="15">
    <source>
        <dbReference type="Proteomes" id="UP001163046"/>
    </source>
</evidence>
<evidence type="ECO:0000313" key="14">
    <source>
        <dbReference type="EMBL" id="KAJ7371327.1"/>
    </source>
</evidence>
<dbReference type="GO" id="GO:0006120">
    <property type="term" value="P:mitochondrial electron transport, NADH to ubiquinone"/>
    <property type="evidence" value="ECO:0007669"/>
    <property type="project" value="InterPro"/>
</dbReference>
<dbReference type="Pfam" id="PF06747">
    <property type="entry name" value="CHCH"/>
    <property type="match status" value="1"/>
</dbReference>
<evidence type="ECO:0000256" key="8">
    <source>
        <dbReference type="ARBA" id="ARBA00022982"/>
    </source>
</evidence>
<dbReference type="InterPro" id="IPR010625">
    <property type="entry name" value="CHCH"/>
</dbReference>